<dbReference type="RefSeq" id="WP_160854514.1">
    <property type="nucleotide sequence ID" value="NZ_WUWG01000003.1"/>
</dbReference>
<keyword evidence="3" id="KW-1185">Reference proteome</keyword>
<protein>
    <recommendedName>
        <fullName evidence="1">DUF6314 domain-containing protein</fullName>
    </recommendedName>
</protein>
<evidence type="ECO:0000259" key="1">
    <source>
        <dbReference type="Pfam" id="PF19834"/>
    </source>
</evidence>
<accession>A0A6B0TWU9</accession>
<evidence type="ECO:0000313" key="3">
    <source>
        <dbReference type="Proteomes" id="UP000436016"/>
    </source>
</evidence>
<comment type="caution">
    <text evidence="2">The sequence shown here is derived from an EMBL/GenBank/DDBJ whole genome shotgun (WGS) entry which is preliminary data.</text>
</comment>
<reference evidence="2 3" key="1">
    <citation type="submission" date="2019-12" db="EMBL/GenBank/DDBJ databases">
        <title>Strain KN286 was isolated from seawater, which was collected from Caroline Seamount in the tropical western Pacific.</title>
        <authorList>
            <person name="Wang Q."/>
        </authorList>
    </citation>
    <scope>NUCLEOTIDE SEQUENCE [LARGE SCALE GENOMIC DNA]</scope>
    <source>
        <strain evidence="2 3">KN286</strain>
    </source>
</reference>
<gene>
    <name evidence="2" type="ORF">GSH16_09850</name>
</gene>
<dbReference type="InterPro" id="IPR045632">
    <property type="entry name" value="DUF6314"/>
</dbReference>
<sequence>MTAPQALSDFLGTWDIERRIDSDRPGQGGRFRGTATISARESGALYHEKGRLMLPDGTGFLAERRYHWSADGTGGIAVRFDDGRPFHRIGLGAPGARDDHLCAADMYRVAYGFSRWPLWQSRWQVTGPAKDYLMVSDYRRSAASDLS</sequence>
<dbReference type="Pfam" id="PF19834">
    <property type="entry name" value="DUF6314"/>
    <property type="match status" value="1"/>
</dbReference>
<dbReference type="AlphaFoldDB" id="A0A6B0TWU9"/>
<evidence type="ECO:0000313" key="2">
    <source>
        <dbReference type="EMBL" id="MXU65752.1"/>
    </source>
</evidence>
<organism evidence="2 3">
    <name type="scientific">Oceanomicrobium pacificus</name>
    <dbReference type="NCBI Taxonomy" id="2692916"/>
    <lineage>
        <taxon>Bacteria</taxon>
        <taxon>Pseudomonadati</taxon>
        <taxon>Pseudomonadota</taxon>
        <taxon>Alphaproteobacteria</taxon>
        <taxon>Rhodobacterales</taxon>
        <taxon>Paracoccaceae</taxon>
        <taxon>Oceanomicrobium</taxon>
    </lineage>
</organism>
<dbReference type="Proteomes" id="UP000436016">
    <property type="component" value="Unassembled WGS sequence"/>
</dbReference>
<feature type="domain" description="DUF6314" evidence="1">
    <location>
        <begin position="10"/>
        <end position="140"/>
    </location>
</feature>
<proteinExistence type="predicted"/>
<dbReference type="EMBL" id="WUWG01000003">
    <property type="protein sequence ID" value="MXU65752.1"/>
    <property type="molecule type" value="Genomic_DNA"/>
</dbReference>
<name>A0A6B0TWU9_9RHOB</name>